<accession>A0A6J2VJ65</accession>
<gene>
    <name evidence="4" type="primary">c5h10orf88</name>
</gene>
<dbReference type="InterPro" id="IPR028043">
    <property type="entry name" value="PAAT-like"/>
</dbReference>
<evidence type="ECO:0000256" key="1">
    <source>
        <dbReference type="SAM" id="Coils"/>
    </source>
</evidence>
<proteinExistence type="predicted"/>
<dbReference type="PANTHER" id="PTHR14787:SF1">
    <property type="entry name" value="ATPASE PAAT"/>
    <property type="match status" value="1"/>
</dbReference>
<dbReference type="Pfam" id="PF14958">
    <property type="entry name" value="PAAT-like"/>
    <property type="match status" value="1"/>
</dbReference>
<dbReference type="Proteomes" id="UP000504632">
    <property type="component" value="Chromosome 5"/>
</dbReference>
<dbReference type="InParanoid" id="A0A6J2VJ65"/>
<reference evidence="4" key="1">
    <citation type="submission" date="2025-08" db="UniProtKB">
        <authorList>
            <consortium name="RefSeq"/>
        </authorList>
    </citation>
    <scope>IDENTIFICATION</scope>
</reference>
<evidence type="ECO:0000313" key="4">
    <source>
        <dbReference type="RefSeq" id="XP_030631301.1"/>
    </source>
</evidence>
<protein>
    <submittedName>
        <fullName evidence="4">ATPase PAAT</fullName>
    </submittedName>
</protein>
<dbReference type="RefSeq" id="XP_030631301.1">
    <property type="nucleotide sequence ID" value="XM_030775441.1"/>
</dbReference>
<evidence type="ECO:0000256" key="2">
    <source>
        <dbReference type="SAM" id="MobiDB-lite"/>
    </source>
</evidence>
<dbReference type="GeneID" id="115812887"/>
<evidence type="ECO:0000313" key="3">
    <source>
        <dbReference type="Proteomes" id="UP000504632"/>
    </source>
</evidence>
<name>A0A6J2VJ65_CHACN</name>
<feature type="compositionally biased region" description="Polar residues" evidence="2">
    <location>
        <begin position="328"/>
        <end position="341"/>
    </location>
</feature>
<keyword evidence="1" id="KW-0175">Coiled coil</keyword>
<dbReference type="AlphaFoldDB" id="A0A6J2VJ65"/>
<sequence>MAGSDMNPKNGIPVSGHTNWLCKPSETQIAGILITKETGDNHSILNDVVTGITTENCQDETVFLEQVDETSPCIIKLHCTPNSGNVIVSLLIISEARTIEVYSGSGDYCGTCRGERDHGWHADSTVEEKLFYRCHLVLESPATSCEVKLLSLGGRTCVGVARIVVGLRLLKATQRSHPAGPGIDLQRVQTMMEEMGTTLSPGARSLMDMVQVQQSKADVLGGFLPLLMGGGALAGLAKGAKVPTATEPKHPSSVNSTPCEEAGSDGAKSPTLQCPQSAPQALPFTMNHSKVSDMLSALLNGQPSQQSNPDLLPMLQSVCGQVTQLRLDASTSPESQRNGPNGSREEHVCCEVLEKALERRLEEMEQRLKEHMDQRLNALQQKLELALQMVLTQTPNPT</sequence>
<dbReference type="PANTHER" id="PTHR14787">
    <property type="entry name" value="C10ORF188 FAMILY MEMBER"/>
    <property type="match status" value="1"/>
</dbReference>
<dbReference type="CTD" id="105006453"/>
<feature type="region of interest" description="Disordered" evidence="2">
    <location>
        <begin position="243"/>
        <end position="276"/>
    </location>
</feature>
<dbReference type="OrthoDB" id="5981473at2759"/>
<feature type="coiled-coil region" evidence="1">
    <location>
        <begin position="354"/>
        <end position="389"/>
    </location>
</feature>
<feature type="region of interest" description="Disordered" evidence="2">
    <location>
        <begin position="328"/>
        <end position="347"/>
    </location>
</feature>
<keyword evidence="3" id="KW-1185">Reference proteome</keyword>
<organism evidence="3 4">
    <name type="scientific">Chanos chanos</name>
    <name type="common">Milkfish</name>
    <name type="synonym">Mugil chanos</name>
    <dbReference type="NCBI Taxonomy" id="29144"/>
    <lineage>
        <taxon>Eukaryota</taxon>
        <taxon>Metazoa</taxon>
        <taxon>Chordata</taxon>
        <taxon>Craniata</taxon>
        <taxon>Vertebrata</taxon>
        <taxon>Euteleostomi</taxon>
        <taxon>Actinopterygii</taxon>
        <taxon>Neopterygii</taxon>
        <taxon>Teleostei</taxon>
        <taxon>Ostariophysi</taxon>
        <taxon>Gonorynchiformes</taxon>
        <taxon>Chanidae</taxon>
        <taxon>Chanos</taxon>
    </lineage>
</organism>